<dbReference type="AlphaFoldDB" id="A0A5N7AXB9"/>
<dbReference type="EMBL" id="ML736283">
    <property type="protein sequence ID" value="KAE8374504.1"/>
    <property type="molecule type" value="Genomic_DNA"/>
</dbReference>
<protein>
    <submittedName>
        <fullName evidence="1">Uncharacterized protein</fullName>
    </submittedName>
</protein>
<reference evidence="1 2" key="1">
    <citation type="submission" date="2019-04" db="EMBL/GenBank/DDBJ databases">
        <title>Friends and foes A comparative genomics studyof 23 Aspergillus species from section Flavi.</title>
        <authorList>
            <consortium name="DOE Joint Genome Institute"/>
            <person name="Kjaerbolling I."/>
            <person name="Vesth T."/>
            <person name="Frisvad J.C."/>
            <person name="Nybo J.L."/>
            <person name="Theobald S."/>
            <person name="Kildgaard S."/>
            <person name="Isbrandt T."/>
            <person name="Kuo A."/>
            <person name="Sato A."/>
            <person name="Lyhne E.K."/>
            <person name="Kogle M.E."/>
            <person name="Wiebenga A."/>
            <person name="Kun R.S."/>
            <person name="Lubbers R.J."/>
            <person name="Makela M.R."/>
            <person name="Barry K."/>
            <person name="Chovatia M."/>
            <person name="Clum A."/>
            <person name="Daum C."/>
            <person name="Haridas S."/>
            <person name="He G."/>
            <person name="LaButti K."/>
            <person name="Lipzen A."/>
            <person name="Mondo S."/>
            <person name="Riley R."/>
            <person name="Salamov A."/>
            <person name="Simmons B.A."/>
            <person name="Magnuson J.K."/>
            <person name="Henrissat B."/>
            <person name="Mortensen U.H."/>
            <person name="Larsen T.O."/>
            <person name="Devries R.P."/>
            <person name="Grigoriev I.V."/>
            <person name="Machida M."/>
            <person name="Baker S.E."/>
            <person name="Andersen M.R."/>
        </authorList>
    </citation>
    <scope>NUCLEOTIDE SEQUENCE [LARGE SCALE GENOMIC DNA]</scope>
    <source>
        <strain evidence="1 2">IBT 29228</strain>
    </source>
</reference>
<organism evidence="1 2">
    <name type="scientific">Aspergillus bertholletiae</name>
    <dbReference type="NCBI Taxonomy" id="1226010"/>
    <lineage>
        <taxon>Eukaryota</taxon>
        <taxon>Fungi</taxon>
        <taxon>Dikarya</taxon>
        <taxon>Ascomycota</taxon>
        <taxon>Pezizomycotina</taxon>
        <taxon>Eurotiomycetes</taxon>
        <taxon>Eurotiomycetidae</taxon>
        <taxon>Eurotiales</taxon>
        <taxon>Aspergillaceae</taxon>
        <taxon>Aspergillus</taxon>
        <taxon>Aspergillus subgen. Circumdati</taxon>
    </lineage>
</organism>
<evidence type="ECO:0000313" key="2">
    <source>
        <dbReference type="Proteomes" id="UP000326198"/>
    </source>
</evidence>
<proteinExistence type="predicted"/>
<gene>
    <name evidence="1" type="ORF">BDV26DRAFT_269887</name>
</gene>
<sequence length="91" mass="9309">MLAFSCQLPSQAAASRATLLIGVAMLLVRSAYRRGVSVSSVALETQALLTPATVGVSLAAKRAESAIALVTKIAVQVRAASIPTVLAPTFN</sequence>
<keyword evidence="2" id="KW-1185">Reference proteome</keyword>
<name>A0A5N7AXB9_9EURO</name>
<accession>A0A5N7AXB9</accession>
<dbReference type="Proteomes" id="UP000326198">
    <property type="component" value="Unassembled WGS sequence"/>
</dbReference>
<evidence type="ECO:0000313" key="1">
    <source>
        <dbReference type="EMBL" id="KAE8374504.1"/>
    </source>
</evidence>